<evidence type="ECO:0000313" key="1">
    <source>
        <dbReference type="EMBL" id="MBP1466166.1"/>
    </source>
</evidence>
<name>A0ABS4D9Q8_9CHLR</name>
<dbReference type="InterPro" id="IPR013784">
    <property type="entry name" value="Carb-bd-like_fold"/>
</dbReference>
<comment type="caution">
    <text evidence="1">The sequence shown here is derived from an EMBL/GenBank/DDBJ whole genome shotgun (WGS) entry which is preliminary data.</text>
</comment>
<dbReference type="EMBL" id="SIJK02000016">
    <property type="protein sequence ID" value="MBP1466166.1"/>
    <property type="molecule type" value="Genomic_DNA"/>
</dbReference>
<organism evidence="1 2">
    <name type="scientific">Candidatus Chloroploca mongolica</name>
    <dbReference type="NCBI Taxonomy" id="2528176"/>
    <lineage>
        <taxon>Bacteria</taxon>
        <taxon>Bacillati</taxon>
        <taxon>Chloroflexota</taxon>
        <taxon>Chloroflexia</taxon>
        <taxon>Chloroflexales</taxon>
        <taxon>Chloroflexineae</taxon>
        <taxon>Oscillochloridaceae</taxon>
        <taxon>Candidatus Chloroploca</taxon>
    </lineage>
</organism>
<feature type="non-terminal residue" evidence="1">
    <location>
        <position position="1"/>
    </location>
</feature>
<proteinExistence type="predicted"/>
<keyword evidence="2" id="KW-1185">Reference proteome</keyword>
<sequence>TTDSTGAYTLTEVPYGTHMLMPTLTGYTFTPPTRTVTVTAALSGQDFTAQAATAQVRGRVLHHGGGVAAVTITDGIRSATTDSTGAYTLTGVPRGTWILTPSRNGHAFTPATRTVTITGDLRGQDFVAIPVVTSSPMLNLNYLQGAPGSTFLLSGLQFPPGATLQVRINGIVLEPSLTADDQGRFTLMLTTSLEAAPGHYVVVVSSEPTGAARRLQQTRVVVQAAYELVTSGPDAVVRVPLEGVDADERTVPASIVPLAQVPRVYLPLALR</sequence>
<dbReference type="Gene3D" id="2.60.40.1120">
    <property type="entry name" value="Carboxypeptidase-like, regulatory domain"/>
    <property type="match status" value="1"/>
</dbReference>
<evidence type="ECO:0000313" key="2">
    <source>
        <dbReference type="Proteomes" id="UP001193081"/>
    </source>
</evidence>
<dbReference type="SUPFAM" id="SSF49452">
    <property type="entry name" value="Starch-binding domain-like"/>
    <property type="match status" value="2"/>
</dbReference>
<protein>
    <recommendedName>
        <fullName evidence="3">Carboxypeptidase regulatory-like domain-containing protein</fullName>
    </recommendedName>
</protein>
<gene>
    <name evidence="1" type="ORF">EYB53_010660</name>
</gene>
<dbReference type="Proteomes" id="UP001193081">
    <property type="component" value="Unassembled WGS sequence"/>
</dbReference>
<reference evidence="1 2" key="1">
    <citation type="submission" date="2021-03" db="EMBL/GenBank/DDBJ databases">
        <authorList>
            <person name="Grouzdev D.S."/>
        </authorList>
    </citation>
    <scope>NUCLEOTIDE SEQUENCE [LARGE SCALE GENOMIC DNA]</scope>
    <source>
        <strain evidence="1 2">M50-1</strain>
    </source>
</reference>
<evidence type="ECO:0008006" key="3">
    <source>
        <dbReference type="Google" id="ProtNLM"/>
    </source>
</evidence>
<accession>A0ABS4D9Q8</accession>